<dbReference type="InterPro" id="IPR010994">
    <property type="entry name" value="RuvA_2-like"/>
</dbReference>
<dbReference type="GO" id="GO:0006289">
    <property type="term" value="P:nucleotide-excision repair"/>
    <property type="evidence" value="ECO:0007669"/>
    <property type="project" value="InterPro"/>
</dbReference>
<dbReference type="PANTHER" id="PTHR30562:SF1">
    <property type="entry name" value="UVRABC SYSTEM PROTEIN C"/>
    <property type="match status" value="1"/>
</dbReference>
<dbReference type="Proteomes" id="UP000256585">
    <property type="component" value="Chromosome"/>
</dbReference>
<name>A0A3Q9V802_9BACT</name>
<dbReference type="GO" id="GO:0009380">
    <property type="term" value="C:excinuclease repair complex"/>
    <property type="evidence" value="ECO:0007669"/>
    <property type="project" value="TreeGrafter"/>
</dbReference>
<proteinExistence type="predicted"/>
<dbReference type="EMBL" id="CP033058">
    <property type="protein sequence ID" value="AZZ65202.2"/>
    <property type="molecule type" value="Genomic_DNA"/>
</dbReference>
<keyword evidence="1" id="KW-0963">Cytoplasm</keyword>
<dbReference type="SUPFAM" id="SSF47781">
    <property type="entry name" value="RuvA domain 2-like"/>
    <property type="match status" value="1"/>
</dbReference>
<evidence type="ECO:0000259" key="7">
    <source>
        <dbReference type="PROSITE" id="PS50165"/>
    </source>
</evidence>
<dbReference type="CDD" id="cd10434">
    <property type="entry name" value="GIY-YIG_UvrC_Cho"/>
    <property type="match status" value="1"/>
</dbReference>
<accession>A0A3Q9V802</accession>
<evidence type="ECO:0000313" key="9">
    <source>
        <dbReference type="Proteomes" id="UP000256585"/>
    </source>
</evidence>
<dbReference type="InterPro" id="IPR000305">
    <property type="entry name" value="GIY-YIG_endonuc"/>
</dbReference>
<dbReference type="KEGG" id="mphc:DMC14_000010"/>
<dbReference type="PROSITE" id="PS50164">
    <property type="entry name" value="GIY_YIG"/>
    <property type="match status" value="1"/>
</dbReference>
<evidence type="ECO:0000256" key="5">
    <source>
        <dbReference type="ARBA" id="ARBA00023204"/>
    </source>
</evidence>
<organism evidence="8 9">
    <name type="scientific">Metamycoplasma phocicerebrale</name>
    <dbReference type="NCBI Taxonomy" id="142649"/>
    <lineage>
        <taxon>Bacteria</taxon>
        <taxon>Bacillati</taxon>
        <taxon>Mycoplasmatota</taxon>
        <taxon>Mycoplasmoidales</taxon>
        <taxon>Metamycoplasmataceae</taxon>
        <taxon>Metamycoplasma</taxon>
    </lineage>
</organism>
<dbReference type="Pfam" id="PF14520">
    <property type="entry name" value="HHH_5"/>
    <property type="match status" value="1"/>
</dbReference>
<dbReference type="InterPro" id="IPR050066">
    <property type="entry name" value="UvrABC_protein_C"/>
</dbReference>
<dbReference type="FunFam" id="3.40.1440.10:FF:000001">
    <property type="entry name" value="UvrABC system protein C"/>
    <property type="match status" value="1"/>
</dbReference>
<dbReference type="OrthoDB" id="9804933at2"/>
<dbReference type="Gene3D" id="3.30.420.340">
    <property type="entry name" value="UvrC, RNAse H endonuclease domain"/>
    <property type="match status" value="1"/>
</dbReference>
<evidence type="ECO:0000256" key="3">
    <source>
        <dbReference type="ARBA" id="ARBA00022769"/>
    </source>
</evidence>
<reference evidence="8" key="1">
    <citation type="submission" date="2019-03" db="EMBL/GenBank/DDBJ databases">
        <title>Draft Sequence and Annotation of the Mycoplasma phocicerebrale Strain 1049T Genome.</title>
        <authorList>
            <person name="Frasca S.Jr."/>
            <person name="Kutish G.F."/>
            <person name="Castellanos Gell J."/>
            <person name="Michaels D.L."/>
            <person name="Brown D.R."/>
        </authorList>
    </citation>
    <scope>NUCLEOTIDE SEQUENCE</scope>
    <source>
        <strain evidence="8">1049</strain>
    </source>
</reference>
<dbReference type="Gene3D" id="1.10.150.20">
    <property type="entry name" value="5' to 3' exonuclease, C-terminal subdomain"/>
    <property type="match status" value="1"/>
</dbReference>
<keyword evidence="2" id="KW-0227">DNA damage</keyword>
<dbReference type="AlphaFoldDB" id="A0A3Q9V802"/>
<evidence type="ECO:0000313" key="8">
    <source>
        <dbReference type="EMBL" id="AZZ65202.2"/>
    </source>
</evidence>
<dbReference type="Pfam" id="PF01541">
    <property type="entry name" value="GIY-YIG"/>
    <property type="match status" value="1"/>
</dbReference>
<dbReference type="PROSITE" id="PS50165">
    <property type="entry name" value="UVRC"/>
    <property type="match status" value="1"/>
</dbReference>
<dbReference type="InterPro" id="IPR038476">
    <property type="entry name" value="UvrC_RNase_H_dom_sf"/>
</dbReference>
<dbReference type="Pfam" id="PF08459">
    <property type="entry name" value="UvrC_RNaseH_dom"/>
    <property type="match status" value="1"/>
</dbReference>
<dbReference type="GO" id="GO:0009381">
    <property type="term" value="F:excinuclease ABC activity"/>
    <property type="evidence" value="ECO:0007669"/>
    <property type="project" value="InterPro"/>
</dbReference>
<feature type="domain" description="GIY-YIG" evidence="6">
    <location>
        <begin position="12"/>
        <end position="91"/>
    </location>
</feature>
<dbReference type="InterPro" id="IPR047296">
    <property type="entry name" value="GIY-YIG_UvrC_Cho"/>
</dbReference>
<dbReference type="Pfam" id="PF22920">
    <property type="entry name" value="UvrC_RNaseH"/>
    <property type="match status" value="1"/>
</dbReference>
<protein>
    <submittedName>
        <fullName evidence="8">Excinuclease ABC subunit C</fullName>
    </submittedName>
</protein>
<evidence type="ECO:0000256" key="2">
    <source>
        <dbReference type="ARBA" id="ARBA00022763"/>
    </source>
</evidence>
<keyword evidence="4" id="KW-0267">Excision nuclease</keyword>
<dbReference type="SMART" id="SM00465">
    <property type="entry name" value="GIYc"/>
    <property type="match status" value="1"/>
</dbReference>
<dbReference type="RefSeq" id="WP_137412654.1">
    <property type="nucleotide sequence ID" value="NZ_CP033058.2"/>
</dbReference>
<feature type="domain" description="UvrC family homology region profile" evidence="7">
    <location>
        <begin position="261"/>
        <end position="442"/>
    </location>
</feature>
<keyword evidence="9" id="KW-1185">Reference proteome</keyword>
<evidence type="ECO:0000256" key="4">
    <source>
        <dbReference type="ARBA" id="ARBA00022881"/>
    </source>
</evidence>
<evidence type="ECO:0000259" key="6">
    <source>
        <dbReference type="PROSITE" id="PS50164"/>
    </source>
</evidence>
<dbReference type="InterPro" id="IPR001162">
    <property type="entry name" value="UvrC_RNase_H_dom"/>
</dbReference>
<dbReference type="Gene3D" id="3.40.1440.10">
    <property type="entry name" value="GIY-YIG endonuclease"/>
    <property type="match status" value="1"/>
</dbReference>
<dbReference type="SUPFAM" id="SSF82771">
    <property type="entry name" value="GIY-YIG endonuclease"/>
    <property type="match status" value="1"/>
</dbReference>
<keyword evidence="3" id="KW-0228">DNA excision</keyword>
<gene>
    <name evidence="8" type="ORF">DMC14_000010</name>
</gene>
<keyword evidence="5" id="KW-0234">DNA repair</keyword>
<evidence type="ECO:0000256" key="1">
    <source>
        <dbReference type="ARBA" id="ARBA00022490"/>
    </source>
</evidence>
<dbReference type="PANTHER" id="PTHR30562">
    <property type="entry name" value="UVRC/OXIDOREDUCTASE"/>
    <property type="match status" value="1"/>
</dbReference>
<dbReference type="InterPro" id="IPR035901">
    <property type="entry name" value="GIY-YIG_endonuc_sf"/>
</dbReference>
<sequence length="561" mass="65802">MIEKKEIVNVPTKPGVYFWKDKNDQVIYVGKAKNLKLRMSQYFDPKMLNSYKTPKMLKEIASFEITVLNTEKEALMFERNSIIKYQPFYNVLYPSQSTFPYLCIRKTKNELTIKIVSKYKKSKDTIYYGPLVSNVSYKPLEKYLIHLLLSKEGIIIKKQTKDFIEEKFELAKKIMKFDKNFKKELDSKIIEAISNRQYDLAKEYNEILKLISKKDDYQNIELKTNQNFDVFGFYEKDSILFISIMNYRSSSLINKLDFACEIKTSKESTINEFLNQHYYSNNVPDFILIPNEYLSFNLDVLNLVKKNITKQFQILIDIANENAKNEIDKKITKFIKKEKDLQKTIENLSLILNSNAKRLVIFDNSFLKGTEDVVGQACVYINGKLVTSLSRSFKLQKNKNRNADVEYIHQNAEKFLSNYHKLIDVIIVDGNANQIKEVQKVIKKLNINKKIFGLIKNLKHNTDQLIDENGKKIEILNEDVFNFLTHIQIEVDKYAKTYFNKRHRLKLLNNPLKNIDGIGEKTINKLLDKFETYNNIIEASIEDLSKIISVKLAKKIKSYFS</sequence>